<dbReference type="GO" id="GO:0005634">
    <property type="term" value="C:nucleus"/>
    <property type="evidence" value="ECO:0007669"/>
    <property type="project" value="TreeGrafter"/>
</dbReference>
<dbReference type="Gene3D" id="3.30.428.10">
    <property type="entry name" value="HIT-like"/>
    <property type="match status" value="1"/>
</dbReference>
<dbReference type="EMBL" id="MN739831">
    <property type="protein sequence ID" value="QHT73727.1"/>
    <property type="molecule type" value="Genomic_DNA"/>
</dbReference>
<reference evidence="1" key="1">
    <citation type="journal article" date="2020" name="Nature">
        <title>Giant virus diversity and host interactions through global metagenomics.</title>
        <authorList>
            <person name="Schulz F."/>
            <person name="Roux S."/>
            <person name="Paez-Espino D."/>
            <person name="Jungbluth S."/>
            <person name="Walsh D.A."/>
            <person name="Denef V.J."/>
            <person name="McMahon K.D."/>
            <person name="Konstantinidis K.T."/>
            <person name="Eloe-Fadrosh E.A."/>
            <person name="Kyrpides N.C."/>
            <person name="Woyke T."/>
        </authorList>
    </citation>
    <scope>NUCLEOTIDE SEQUENCE</scope>
    <source>
        <strain evidence="1">GVMAG-M-3300023179-4</strain>
    </source>
</reference>
<dbReference type="Pfam" id="PF11969">
    <property type="entry name" value="DcpS_C"/>
    <property type="match status" value="1"/>
</dbReference>
<dbReference type="AlphaFoldDB" id="A0A6C0GZZ2"/>
<dbReference type="GO" id="GO:0016787">
    <property type="term" value="F:hydrolase activity"/>
    <property type="evidence" value="ECO:0007669"/>
    <property type="project" value="InterPro"/>
</dbReference>
<dbReference type="PANTHER" id="PTHR12978">
    <property type="entry name" value="HISTIDINE TRIAD HIT PROTEIN MEMBER"/>
    <property type="match status" value="1"/>
</dbReference>
<dbReference type="GO" id="GO:0000290">
    <property type="term" value="P:deadenylation-dependent decapping of nuclear-transcribed mRNA"/>
    <property type="evidence" value="ECO:0007669"/>
    <property type="project" value="InterPro"/>
</dbReference>
<dbReference type="GO" id="GO:0000932">
    <property type="term" value="C:P-body"/>
    <property type="evidence" value="ECO:0007669"/>
    <property type="project" value="TreeGrafter"/>
</dbReference>
<dbReference type="PANTHER" id="PTHR12978:SF0">
    <property type="entry name" value="M7GPPPX DIPHOSPHATASE"/>
    <property type="match status" value="1"/>
</dbReference>
<dbReference type="InterPro" id="IPR008594">
    <property type="entry name" value="DcpS/DCS2"/>
</dbReference>
<name>A0A6C0GZZ2_9ZZZZ</name>
<proteinExistence type="predicted"/>
<dbReference type="InterPro" id="IPR036265">
    <property type="entry name" value="HIT-like_sf"/>
</dbReference>
<sequence length="163" mass="19522">MNQNIIFESYNDYLKLNLSLYDKTWIYDIIDHKAEQEDIIYEDDEIIIIPDYKWDGNKKNLHILGIFKDKNLYSIRELDCTHISLLENSIINGKKIIKEKYGINNLIIYFHYRPSVWQLHIHYMNIETENTESISLPRAHLINTIIQNLKNDSNFYKNANLEV</sequence>
<dbReference type="GO" id="GO:0000340">
    <property type="term" value="F:RNA 7-methylguanosine cap binding"/>
    <property type="evidence" value="ECO:0007669"/>
    <property type="project" value="TreeGrafter"/>
</dbReference>
<protein>
    <recommendedName>
        <fullName evidence="2">HIT domain-containing protein</fullName>
    </recommendedName>
</protein>
<accession>A0A6C0GZZ2</accession>
<evidence type="ECO:0000313" key="1">
    <source>
        <dbReference type="EMBL" id="QHT73727.1"/>
    </source>
</evidence>
<organism evidence="1">
    <name type="scientific">viral metagenome</name>
    <dbReference type="NCBI Taxonomy" id="1070528"/>
    <lineage>
        <taxon>unclassified sequences</taxon>
        <taxon>metagenomes</taxon>
        <taxon>organismal metagenomes</taxon>
    </lineage>
</organism>
<evidence type="ECO:0008006" key="2">
    <source>
        <dbReference type="Google" id="ProtNLM"/>
    </source>
</evidence>
<dbReference type="SUPFAM" id="SSF54197">
    <property type="entry name" value="HIT-like"/>
    <property type="match status" value="1"/>
</dbReference>